<dbReference type="HOGENOM" id="CLU_1799622_0_0_1"/>
<reference evidence="2" key="2">
    <citation type="submission" date="2015-06" db="UniProtKB">
        <authorList>
            <consortium name="EnsemblPlants"/>
        </authorList>
    </citation>
    <scope>IDENTIFICATION</scope>
</reference>
<proteinExistence type="predicted"/>
<evidence type="ECO:0000256" key="1">
    <source>
        <dbReference type="SAM" id="MobiDB-lite"/>
    </source>
</evidence>
<reference evidence="3" key="1">
    <citation type="submission" date="2013-06" db="EMBL/GenBank/DDBJ databases">
        <authorList>
            <person name="Zhao Q."/>
        </authorList>
    </citation>
    <scope>NUCLEOTIDE SEQUENCE</scope>
    <source>
        <strain evidence="3">cv. W1943</strain>
    </source>
</reference>
<dbReference type="Gramene" id="ORUFI05G23890.1">
    <property type="protein sequence ID" value="ORUFI05G23890.1"/>
    <property type="gene ID" value="ORUFI05G23890"/>
</dbReference>
<dbReference type="EnsemblPlants" id="ORUFI05G23890.1">
    <property type="protein sequence ID" value="ORUFI05G23890.1"/>
    <property type="gene ID" value="ORUFI05G23890"/>
</dbReference>
<evidence type="ECO:0000313" key="2">
    <source>
        <dbReference type="EnsemblPlants" id="ORUFI05G23890.1"/>
    </source>
</evidence>
<feature type="compositionally biased region" description="Low complexity" evidence="1">
    <location>
        <begin position="37"/>
        <end position="49"/>
    </location>
</feature>
<accession>A0A0E0PPV9</accession>
<feature type="region of interest" description="Disordered" evidence="1">
    <location>
        <begin position="1"/>
        <end position="58"/>
    </location>
</feature>
<protein>
    <submittedName>
        <fullName evidence="2">Uncharacterized protein</fullName>
    </submittedName>
</protein>
<dbReference type="AlphaFoldDB" id="A0A0E0PPV9"/>
<feature type="compositionally biased region" description="Basic and acidic residues" evidence="1">
    <location>
        <begin position="14"/>
        <end position="34"/>
    </location>
</feature>
<sequence>MAGSTPSSVAVKVRGQEGLEGAKEGVHGEVDGGDRGVVGVTGNTTPKVVVGGGGGLGGENRVVVVGDDALEHEKGSEVGGGGGCRRGDDDEQGHDVRGTLESLRDGEEREEGEGEEGAKTGHYTVEGPKLTLRHGIVSGRMGYT</sequence>
<name>A0A0E0PPV9_ORYRU</name>
<feature type="region of interest" description="Disordered" evidence="1">
    <location>
        <begin position="71"/>
        <end position="131"/>
    </location>
</feature>
<evidence type="ECO:0000313" key="3">
    <source>
        <dbReference type="Proteomes" id="UP000008022"/>
    </source>
</evidence>
<keyword evidence="3" id="KW-1185">Reference proteome</keyword>
<dbReference type="Proteomes" id="UP000008022">
    <property type="component" value="Unassembled WGS sequence"/>
</dbReference>
<feature type="compositionally biased region" description="Basic and acidic residues" evidence="1">
    <location>
        <begin position="85"/>
        <end position="107"/>
    </location>
</feature>
<organism evidence="2 3">
    <name type="scientific">Oryza rufipogon</name>
    <name type="common">Brownbeard rice</name>
    <name type="synonym">Asian wild rice</name>
    <dbReference type="NCBI Taxonomy" id="4529"/>
    <lineage>
        <taxon>Eukaryota</taxon>
        <taxon>Viridiplantae</taxon>
        <taxon>Streptophyta</taxon>
        <taxon>Embryophyta</taxon>
        <taxon>Tracheophyta</taxon>
        <taxon>Spermatophyta</taxon>
        <taxon>Magnoliopsida</taxon>
        <taxon>Liliopsida</taxon>
        <taxon>Poales</taxon>
        <taxon>Poaceae</taxon>
        <taxon>BOP clade</taxon>
        <taxon>Oryzoideae</taxon>
        <taxon>Oryzeae</taxon>
        <taxon>Oryzinae</taxon>
        <taxon>Oryza</taxon>
    </lineage>
</organism>